<feature type="domain" description="Fibronectin type-III" evidence="28">
    <location>
        <begin position="4100"/>
        <end position="4195"/>
    </location>
</feature>
<dbReference type="FunFam" id="2.60.40.10:FF:000211">
    <property type="entry name" value="Obscurin-like protein 1"/>
    <property type="match status" value="1"/>
</dbReference>
<comment type="cofactor">
    <cofactor evidence="1">
        <name>Mg(2+)</name>
        <dbReference type="ChEBI" id="CHEBI:18420"/>
    </cofactor>
</comment>
<dbReference type="InterPro" id="IPR050964">
    <property type="entry name" value="Striated_Muscle_Regulatory"/>
</dbReference>
<feature type="domain" description="Ig-like" evidence="27">
    <location>
        <begin position="879"/>
        <end position="966"/>
    </location>
</feature>
<reference evidence="29 30" key="1">
    <citation type="journal article" date="2023" name="Sci. Data">
        <title>Genome assembly of the Korean intertidal mud-creeper Batillaria attramentaria.</title>
        <authorList>
            <person name="Patra A.K."/>
            <person name="Ho P.T."/>
            <person name="Jun S."/>
            <person name="Lee S.J."/>
            <person name="Kim Y."/>
            <person name="Won Y.J."/>
        </authorList>
    </citation>
    <scope>NUCLEOTIDE SEQUENCE [LARGE SCALE GENOMIC DNA]</scope>
    <source>
        <strain evidence="29">Wonlab-2016</strain>
    </source>
</reference>
<keyword evidence="8" id="KW-0597">Phosphoprotein</keyword>
<feature type="compositionally biased region" description="Basic and acidic residues" evidence="25">
    <location>
        <begin position="3779"/>
        <end position="3790"/>
    </location>
</feature>
<protein>
    <recommendedName>
        <fullName evidence="23">Titin</fullName>
        <ecNumber evidence="5">2.7.11.1</ecNumber>
    </recommendedName>
</protein>
<keyword evidence="12 24" id="KW-0547">Nucleotide-binding</keyword>
<keyword evidence="6" id="KW-0963">Cytoplasm</keyword>
<evidence type="ECO:0000256" key="22">
    <source>
        <dbReference type="ARBA" id="ARBA00048679"/>
    </source>
</evidence>
<feature type="region of interest" description="Disordered" evidence="25">
    <location>
        <begin position="3872"/>
        <end position="3901"/>
    </location>
</feature>
<feature type="domain" description="Fibronectin type-III" evidence="28">
    <location>
        <begin position="1965"/>
        <end position="2060"/>
    </location>
</feature>
<dbReference type="FunFam" id="1.10.510.10:FF:000571">
    <property type="entry name" value="Maternal embryonic leucine zipper kinase"/>
    <property type="match status" value="1"/>
</dbReference>
<feature type="compositionally biased region" description="Basic and acidic residues" evidence="25">
    <location>
        <begin position="3477"/>
        <end position="3488"/>
    </location>
</feature>
<dbReference type="SUPFAM" id="SSF48726">
    <property type="entry name" value="Immunoglobulin"/>
    <property type="match status" value="18"/>
</dbReference>
<feature type="domain" description="Ig-like" evidence="27">
    <location>
        <begin position="522"/>
        <end position="593"/>
    </location>
</feature>
<feature type="domain" description="Fibronectin type-III" evidence="28">
    <location>
        <begin position="6633"/>
        <end position="6732"/>
    </location>
</feature>
<feature type="domain" description="Fibronectin type-III" evidence="28">
    <location>
        <begin position="3288"/>
        <end position="3384"/>
    </location>
</feature>
<feature type="domain" description="Fibronectin type-III" evidence="28">
    <location>
        <begin position="3898"/>
        <end position="3993"/>
    </location>
</feature>
<evidence type="ECO:0000256" key="11">
    <source>
        <dbReference type="ARBA" id="ARBA00022737"/>
    </source>
</evidence>
<feature type="non-terminal residue" evidence="29">
    <location>
        <position position="1"/>
    </location>
</feature>
<dbReference type="InterPro" id="IPR013098">
    <property type="entry name" value="Ig_I-set"/>
</dbReference>
<keyword evidence="18" id="KW-1015">Disulfide bond</keyword>
<feature type="binding site" evidence="24">
    <location>
        <position position="7289"/>
    </location>
    <ligand>
        <name>ATP</name>
        <dbReference type="ChEBI" id="CHEBI:30616"/>
    </ligand>
</feature>
<feature type="domain" description="Ig-like" evidence="27">
    <location>
        <begin position="611"/>
        <end position="695"/>
    </location>
</feature>
<keyword evidence="7" id="KW-0723">Serine/threonine-protein kinase</keyword>
<feature type="domain" description="Fibronectin type-III" evidence="28">
    <location>
        <begin position="5418"/>
        <end position="5514"/>
    </location>
</feature>
<dbReference type="Pfam" id="PF07679">
    <property type="entry name" value="I-set"/>
    <property type="match status" value="16"/>
</dbReference>
<feature type="domain" description="Fibronectin type-III" evidence="28">
    <location>
        <begin position="1672"/>
        <end position="1768"/>
    </location>
</feature>
<dbReference type="InterPro" id="IPR011009">
    <property type="entry name" value="Kinase-like_dom_sf"/>
</dbReference>
<evidence type="ECO:0000256" key="25">
    <source>
        <dbReference type="SAM" id="MobiDB-lite"/>
    </source>
</evidence>
<feature type="domain" description="Ig-like" evidence="27">
    <location>
        <begin position="7630"/>
        <end position="7665"/>
    </location>
</feature>
<feature type="domain" description="Fibronectin type-III" evidence="28">
    <location>
        <begin position="6332"/>
        <end position="6427"/>
    </location>
</feature>
<dbReference type="EC" id="2.7.11.1" evidence="5"/>
<feature type="region of interest" description="Disordered" evidence="25">
    <location>
        <begin position="2659"/>
        <end position="2685"/>
    </location>
</feature>
<feature type="region of interest" description="Disordered" evidence="25">
    <location>
        <begin position="4586"/>
        <end position="4609"/>
    </location>
</feature>
<dbReference type="GO" id="GO:0005524">
    <property type="term" value="F:ATP binding"/>
    <property type="evidence" value="ECO:0007669"/>
    <property type="project" value="UniProtKB-UniRule"/>
</dbReference>
<dbReference type="InterPro" id="IPR000719">
    <property type="entry name" value="Prot_kinase_dom"/>
</dbReference>
<proteinExistence type="inferred from homology"/>
<comment type="subcellular location">
    <subcellularLocation>
        <location evidence="3">Cytoplasm</location>
    </subcellularLocation>
    <subcellularLocation>
        <location evidence="2">Nucleus</location>
    </subcellularLocation>
</comment>
<feature type="domain" description="Ig-like" evidence="27">
    <location>
        <begin position="700"/>
        <end position="783"/>
    </location>
</feature>
<feature type="region of interest" description="Disordered" evidence="25">
    <location>
        <begin position="3169"/>
        <end position="3193"/>
    </location>
</feature>
<evidence type="ECO:0000256" key="6">
    <source>
        <dbReference type="ARBA" id="ARBA00022490"/>
    </source>
</evidence>
<feature type="compositionally biased region" description="Low complexity" evidence="25">
    <location>
        <begin position="4195"/>
        <end position="4208"/>
    </location>
</feature>
<dbReference type="InterPro" id="IPR036179">
    <property type="entry name" value="Ig-like_dom_sf"/>
</dbReference>
<feature type="domain" description="Fibronectin type-III" evidence="28">
    <location>
        <begin position="4811"/>
        <end position="4907"/>
    </location>
</feature>
<dbReference type="GO" id="GO:0005198">
    <property type="term" value="F:structural molecule activity"/>
    <property type="evidence" value="ECO:0007669"/>
    <property type="project" value="UniProtKB-ARBA"/>
</dbReference>
<feature type="compositionally biased region" description="Basic and acidic residues" evidence="25">
    <location>
        <begin position="3872"/>
        <end position="3896"/>
    </location>
</feature>
<feature type="region of interest" description="Disordered" evidence="25">
    <location>
        <begin position="3269"/>
        <end position="3294"/>
    </location>
</feature>
<feature type="region of interest" description="Disordered" evidence="25">
    <location>
        <begin position="6215"/>
        <end position="6252"/>
    </location>
</feature>
<feature type="domain" description="Fibronectin type-III" evidence="28">
    <location>
        <begin position="5215"/>
        <end position="5310"/>
    </location>
</feature>
<evidence type="ECO:0000256" key="20">
    <source>
        <dbReference type="ARBA" id="ARBA00023319"/>
    </source>
</evidence>
<feature type="domain" description="Fibronectin type-III" evidence="28">
    <location>
        <begin position="2678"/>
        <end position="2774"/>
    </location>
</feature>
<feature type="domain" description="Fibronectin type-III" evidence="28">
    <location>
        <begin position="3999"/>
        <end position="4094"/>
    </location>
</feature>
<feature type="domain" description="Fibronectin type-III" evidence="28">
    <location>
        <begin position="5925"/>
        <end position="6020"/>
    </location>
</feature>
<dbReference type="Pfam" id="PF00069">
    <property type="entry name" value="Pkinase"/>
    <property type="match status" value="1"/>
</dbReference>
<feature type="domain" description="Fibronectin type-III" evidence="28">
    <location>
        <begin position="1075"/>
        <end position="1170"/>
    </location>
</feature>
<feature type="domain" description="Ig-like" evidence="27">
    <location>
        <begin position="2"/>
        <end position="90"/>
    </location>
</feature>
<feature type="domain" description="Fibronectin type-III" evidence="28">
    <location>
        <begin position="3593"/>
        <end position="3693"/>
    </location>
</feature>
<feature type="domain" description="Fibronectin type-III" evidence="28">
    <location>
        <begin position="4707"/>
        <end position="4805"/>
    </location>
</feature>
<dbReference type="FunFam" id="2.60.40.10:FF:000031">
    <property type="entry name" value="Myosin-binding protein C, slow type"/>
    <property type="match status" value="4"/>
</dbReference>
<keyword evidence="20" id="KW-0393">Immunoglobulin domain</keyword>
<dbReference type="FunFam" id="2.60.40.10:FF:000107">
    <property type="entry name" value="Myosin, light chain kinase a"/>
    <property type="match status" value="2"/>
</dbReference>
<evidence type="ECO:0000256" key="10">
    <source>
        <dbReference type="ARBA" id="ARBA00022723"/>
    </source>
</evidence>
<feature type="domain" description="Fibronectin type-III" evidence="28">
    <location>
        <begin position="4202"/>
        <end position="4298"/>
    </location>
</feature>
<dbReference type="SMART" id="SM00409">
    <property type="entry name" value="IG"/>
    <property type="match status" value="18"/>
</dbReference>
<dbReference type="FunFam" id="2.60.40.10:FF:000127">
    <property type="entry name" value="titin isoform X1"/>
    <property type="match status" value="5"/>
</dbReference>
<dbReference type="PROSITE" id="PS50853">
    <property type="entry name" value="FN3"/>
    <property type="match status" value="56"/>
</dbReference>
<feature type="region of interest" description="Disordered" evidence="25">
    <location>
        <begin position="2864"/>
        <end position="2888"/>
    </location>
</feature>
<keyword evidence="30" id="KW-1185">Reference proteome</keyword>
<feature type="domain" description="Ig-like" evidence="27">
    <location>
        <begin position="1372"/>
        <end position="1463"/>
    </location>
</feature>
<feature type="region of interest" description="Disordered" evidence="25">
    <location>
        <begin position="3063"/>
        <end position="3091"/>
    </location>
</feature>
<feature type="domain" description="Fibronectin type-III" evidence="28">
    <location>
        <begin position="5620"/>
        <end position="5715"/>
    </location>
</feature>
<feature type="domain" description="Fibronectin type-III" evidence="28">
    <location>
        <begin position="1470"/>
        <end position="1565"/>
    </location>
</feature>
<feature type="region of interest" description="Disordered" evidence="25">
    <location>
        <begin position="2758"/>
        <end position="2786"/>
    </location>
</feature>
<keyword evidence="16" id="KW-0460">Magnesium</keyword>
<evidence type="ECO:0000256" key="5">
    <source>
        <dbReference type="ARBA" id="ARBA00012513"/>
    </source>
</evidence>
<feature type="domain" description="Fibronectin type-III" evidence="28">
    <location>
        <begin position="2983"/>
        <end position="3079"/>
    </location>
</feature>
<feature type="domain" description="Protein kinase" evidence="26">
    <location>
        <begin position="7260"/>
        <end position="7514"/>
    </location>
</feature>
<keyword evidence="9" id="KW-0808">Transferase</keyword>
<dbReference type="SMART" id="SM00220">
    <property type="entry name" value="S_TKc"/>
    <property type="match status" value="1"/>
</dbReference>
<evidence type="ECO:0000259" key="28">
    <source>
        <dbReference type="PROSITE" id="PS50853"/>
    </source>
</evidence>
<feature type="domain" description="Ig-like" evidence="27">
    <location>
        <begin position="91"/>
        <end position="160"/>
    </location>
</feature>
<dbReference type="InterPro" id="IPR003598">
    <property type="entry name" value="Ig_sub2"/>
</dbReference>
<dbReference type="InterPro" id="IPR013783">
    <property type="entry name" value="Ig-like_fold"/>
</dbReference>
<dbReference type="InterPro" id="IPR007110">
    <property type="entry name" value="Ig-like_dom"/>
</dbReference>
<feature type="region of interest" description="Disordered" evidence="25">
    <location>
        <begin position="3675"/>
        <end position="3701"/>
    </location>
</feature>
<dbReference type="InterPro" id="IPR017441">
    <property type="entry name" value="Protein_kinase_ATP_BS"/>
</dbReference>
<feature type="domain" description="Fibronectin type-III" evidence="28">
    <location>
        <begin position="4606"/>
        <end position="4701"/>
    </location>
</feature>
<keyword evidence="10" id="KW-0479">Metal-binding</keyword>
<evidence type="ECO:0000256" key="8">
    <source>
        <dbReference type="ARBA" id="ARBA00022553"/>
    </source>
</evidence>
<feature type="domain" description="Fibronectin type-III" evidence="28">
    <location>
        <begin position="5010"/>
        <end position="5109"/>
    </location>
</feature>
<dbReference type="GO" id="GO:0004674">
    <property type="term" value="F:protein serine/threonine kinase activity"/>
    <property type="evidence" value="ECO:0007669"/>
    <property type="project" value="UniProtKB-KW"/>
</dbReference>
<dbReference type="InterPro" id="IPR003961">
    <property type="entry name" value="FN3_dom"/>
</dbReference>
<feature type="region of interest" description="Disordered" evidence="25">
    <location>
        <begin position="4182"/>
        <end position="4208"/>
    </location>
</feature>
<feature type="domain" description="Fibronectin type-III" evidence="28">
    <location>
        <begin position="4404"/>
        <end position="4498"/>
    </location>
</feature>
<feature type="domain" description="Fibronectin type-III" evidence="28">
    <location>
        <begin position="3796"/>
        <end position="3891"/>
    </location>
</feature>
<feature type="region of interest" description="Disordered" evidence="25">
    <location>
        <begin position="4994"/>
        <end position="5036"/>
    </location>
</feature>
<dbReference type="PROSITE" id="PS00108">
    <property type="entry name" value="PROTEIN_KINASE_ST"/>
    <property type="match status" value="1"/>
</dbReference>
<organism evidence="29 30">
    <name type="scientific">Batillaria attramentaria</name>
    <dbReference type="NCBI Taxonomy" id="370345"/>
    <lineage>
        <taxon>Eukaryota</taxon>
        <taxon>Metazoa</taxon>
        <taxon>Spiralia</taxon>
        <taxon>Lophotrochozoa</taxon>
        <taxon>Mollusca</taxon>
        <taxon>Gastropoda</taxon>
        <taxon>Caenogastropoda</taxon>
        <taxon>Sorbeoconcha</taxon>
        <taxon>Cerithioidea</taxon>
        <taxon>Batillariidae</taxon>
        <taxon>Batillaria</taxon>
    </lineage>
</organism>
<evidence type="ECO:0000256" key="24">
    <source>
        <dbReference type="PROSITE-ProRule" id="PRU10141"/>
    </source>
</evidence>
<feature type="domain" description="Fibronectin type-III" evidence="28">
    <location>
        <begin position="5519"/>
        <end position="5613"/>
    </location>
</feature>
<dbReference type="Pfam" id="PF00041">
    <property type="entry name" value="fn3"/>
    <property type="match status" value="56"/>
</dbReference>
<feature type="domain" description="Fibronectin type-III" evidence="28">
    <location>
        <begin position="3389"/>
        <end position="3484"/>
    </location>
</feature>
<keyword evidence="14" id="KW-0106">Calcium</keyword>
<feature type="domain" description="Ig-like" evidence="27">
    <location>
        <begin position="255"/>
        <end position="339"/>
    </location>
</feature>
<accession>A0ABD0M7Q7</accession>
<feature type="domain" description="Fibronectin type-III" evidence="28">
    <location>
        <begin position="6738"/>
        <end position="6834"/>
    </location>
</feature>
<comment type="catalytic activity">
    <reaction evidence="21">
        <text>L-threonyl-[protein] + ATP = O-phospho-L-threonyl-[protein] + ADP + H(+)</text>
        <dbReference type="Rhea" id="RHEA:46608"/>
        <dbReference type="Rhea" id="RHEA-COMP:11060"/>
        <dbReference type="Rhea" id="RHEA-COMP:11605"/>
        <dbReference type="ChEBI" id="CHEBI:15378"/>
        <dbReference type="ChEBI" id="CHEBI:30013"/>
        <dbReference type="ChEBI" id="CHEBI:30616"/>
        <dbReference type="ChEBI" id="CHEBI:61977"/>
        <dbReference type="ChEBI" id="CHEBI:456216"/>
        <dbReference type="EC" id="2.7.11.1"/>
    </reaction>
</comment>
<feature type="domain" description="Fibronectin type-III" evidence="28">
    <location>
        <begin position="2779"/>
        <end position="2874"/>
    </location>
</feature>
<feature type="domain" description="Ig-like" evidence="27">
    <location>
        <begin position="6940"/>
        <end position="7028"/>
    </location>
</feature>
<feature type="domain" description="Fibronectin type-III" evidence="28">
    <location>
        <begin position="5722"/>
        <end position="5816"/>
    </location>
</feature>
<dbReference type="GO" id="GO:0046872">
    <property type="term" value="F:metal ion binding"/>
    <property type="evidence" value="ECO:0007669"/>
    <property type="project" value="UniProtKB-KW"/>
</dbReference>
<keyword evidence="19" id="KW-0539">Nucleus</keyword>
<feature type="domain" description="Fibronectin type-III" evidence="28">
    <location>
        <begin position="3084"/>
        <end position="3179"/>
    </location>
</feature>
<feature type="domain" description="Fibronectin type-III" evidence="28">
    <location>
        <begin position="3694"/>
        <end position="3789"/>
    </location>
</feature>
<evidence type="ECO:0000256" key="12">
    <source>
        <dbReference type="ARBA" id="ARBA00022741"/>
    </source>
</evidence>
<keyword evidence="17" id="KW-0112">Calmodulin-binding</keyword>
<dbReference type="Gene3D" id="3.30.200.20">
    <property type="entry name" value="Phosphorylase Kinase, domain 1"/>
    <property type="match status" value="1"/>
</dbReference>
<dbReference type="SMART" id="SM00408">
    <property type="entry name" value="IGc2"/>
    <property type="match status" value="17"/>
</dbReference>
<evidence type="ECO:0000256" key="16">
    <source>
        <dbReference type="ARBA" id="ARBA00022842"/>
    </source>
</evidence>
<dbReference type="GO" id="GO:0009888">
    <property type="term" value="P:tissue development"/>
    <property type="evidence" value="ECO:0007669"/>
    <property type="project" value="UniProtKB-ARBA"/>
</dbReference>
<feature type="domain" description="Fibronectin type-III" evidence="28">
    <location>
        <begin position="3490"/>
        <end position="3586"/>
    </location>
</feature>
<keyword evidence="15 24" id="KW-0067">ATP-binding</keyword>
<dbReference type="Proteomes" id="UP001519460">
    <property type="component" value="Unassembled WGS sequence"/>
</dbReference>
<feature type="domain" description="Fibronectin type-III" evidence="28">
    <location>
        <begin position="2576"/>
        <end position="2671"/>
    </location>
</feature>
<feature type="domain" description="Ig-like" evidence="27">
    <location>
        <begin position="1774"/>
        <end position="1862"/>
    </location>
</feature>
<dbReference type="FunFam" id="2.60.40.10:FF:000050">
    <property type="entry name" value="Titin isoform B"/>
    <property type="match status" value="8"/>
</dbReference>
<comment type="similarity">
    <text evidence="4">Belongs to the protein kinase superfamily. CAMK Ser/Thr protein kinase family.</text>
</comment>
<evidence type="ECO:0000256" key="18">
    <source>
        <dbReference type="ARBA" id="ARBA00023157"/>
    </source>
</evidence>
<evidence type="ECO:0000313" key="29">
    <source>
        <dbReference type="EMBL" id="KAK7507540.1"/>
    </source>
</evidence>
<feature type="domain" description="Fibronectin type-III" evidence="28">
    <location>
        <begin position="4505"/>
        <end position="4599"/>
    </location>
</feature>
<keyword evidence="11" id="KW-0677">Repeat</keyword>
<dbReference type="GO" id="GO:0050793">
    <property type="term" value="P:regulation of developmental process"/>
    <property type="evidence" value="ECO:0007669"/>
    <property type="project" value="UniProtKB-ARBA"/>
</dbReference>
<dbReference type="CDD" id="cd00063">
    <property type="entry name" value="FN3"/>
    <property type="match status" value="56"/>
</dbReference>
<feature type="domain" description="Fibronectin type-III" evidence="28">
    <location>
        <begin position="2067"/>
        <end position="2162"/>
    </location>
</feature>
<feature type="domain" description="Ig-like" evidence="27">
    <location>
        <begin position="1277"/>
        <end position="1367"/>
    </location>
</feature>
<dbReference type="PROSITE" id="PS50011">
    <property type="entry name" value="PROTEIN_KINASE_DOM"/>
    <property type="match status" value="1"/>
</dbReference>
<feature type="region of interest" description="Disordered" evidence="25">
    <location>
        <begin position="4077"/>
        <end position="4107"/>
    </location>
</feature>
<dbReference type="GO" id="GO:0007517">
    <property type="term" value="P:muscle organ development"/>
    <property type="evidence" value="ECO:0007669"/>
    <property type="project" value="UniProtKB-ARBA"/>
</dbReference>
<dbReference type="GO" id="GO:0005516">
    <property type="term" value="F:calmodulin binding"/>
    <property type="evidence" value="ECO:0007669"/>
    <property type="project" value="UniProtKB-KW"/>
</dbReference>
<dbReference type="GO" id="GO:0005634">
    <property type="term" value="C:nucleus"/>
    <property type="evidence" value="ECO:0007669"/>
    <property type="project" value="UniProtKB-SubCell"/>
</dbReference>
<feature type="domain" description="Fibronectin type-III" evidence="28">
    <location>
        <begin position="977"/>
        <end position="1069"/>
    </location>
</feature>
<dbReference type="PROSITE" id="PS00107">
    <property type="entry name" value="PROTEIN_KINASE_ATP"/>
    <property type="match status" value="1"/>
</dbReference>
<evidence type="ECO:0000259" key="26">
    <source>
        <dbReference type="PROSITE" id="PS50011"/>
    </source>
</evidence>
<feature type="domain" description="Fibronectin type-III" evidence="28">
    <location>
        <begin position="6027"/>
        <end position="6122"/>
    </location>
</feature>
<dbReference type="GO" id="GO:0031672">
    <property type="term" value="C:A band"/>
    <property type="evidence" value="ECO:0007669"/>
    <property type="project" value="UniProtKB-ARBA"/>
</dbReference>
<evidence type="ECO:0000256" key="9">
    <source>
        <dbReference type="ARBA" id="ARBA00022679"/>
    </source>
</evidence>
<feature type="region of interest" description="Disordered" evidence="25">
    <location>
        <begin position="5397"/>
        <end position="5428"/>
    </location>
</feature>
<evidence type="ECO:0000256" key="4">
    <source>
        <dbReference type="ARBA" id="ARBA00006692"/>
    </source>
</evidence>
<feature type="domain" description="Fibronectin type-III" evidence="28">
    <location>
        <begin position="6230"/>
        <end position="6326"/>
    </location>
</feature>
<feature type="domain" description="Fibronectin type-III" evidence="28">
    <location>
        <begin position="6433"/>
        <end position="6529"/>
    </location>
</feature>
<feature type="region of interest" description="Disordered" evidence="25">
    <location>
        <begin position="2964"/>
        <end position="2990"/>
    </location>
</feature>
<feature type="domain" description="Ig-like" evidence="27">
    <location>
        <begin position="433"/>
        <end position="517"/>
    </location>
</feature>
<dbReference type="Gene3D" id="1.10.510.10">
    <property type="entry name" value="Transferase(Phosphotransferase) domain 1"/>
    <property type="match status" value="1"/>
</dbReference>
<feature type="region of interest" description="Disordered" evidence="25">
    <location>
        <begin position="2559"/>
        <end position="2582"/>
    </location>
</feature>
<evidence type="ECO:0000256" key="13">
    <source>
        <dbReference type="ARBA" id="ARBA00022777"/>
    </source>
</evidence>
<keyword evidence="13" id="KW-0418">Kinase</keyword>
<evidence type="ECO:0000256" key="19">
    <source>
        <dbReference type="ARBA" id="ARBA00023242"/>
    </source>
</evidence>
<dbReference type="InterPro" id="IPR008271">
    <property type="entry name" value="Ser/Thr_kinase_AS"/>
</dbReference>
<dbReference type="PROSITE" id="PS50835">
    <property type="entry name" value="IG_LIKE"/>
    <property type="match status" value="16"/>
</dbReference>
<dbReference type="GO" id="GO:0030018">
    <property type="term" value="C:Z disc"/>
    <property type="evidence" value="ECO:0007669"/>
    <property type="project" value="UniProtKB-ARBA"/>
</dbReference>
<feature type="domain" description="Ig-like" evidence="27">
    <location>
        <begin position="7032"/>
        <end position="7124"/>
    </location>
</feature>
<dbReference type="PANTHER" id="PTHR13817">
    <property type="entry name" value="TITIN"/>
    <property type="match status" value="1"/>
</dbReference>
<comment type="catalytic activity">
    <reaction evidence="22">
        <text>L-seryl-[protein] + ATP = O-phospho-L-seryl-[protein] + ADP + H(+)</text>
        <dbReference type="Rhea" id="RHEA:17989"/>
        <dbReference type="Rhea" id="RHEA-COMP:9863"/>
        <dbReference type="Rhea" id="RHEA-COMP:11604"/>
        <dbReference type="ChEBI" id="CHEBI:15378"/>
        <dbReference type="ChEBI" id="CHEBI:29999"/>
        <dbReference type="ChEBI" id="CHEBI:30616"/>
        <dbReference type="ChEBI" id="CHEBI:83421"/>
        <dbReference type="ChEBI" id="CHEBI:456216"/>
        <dbReference type="EC" id="2.7.11.1"/>
    </reaction>
</comment>
<comment type="caution">
    <text evidence="29">The sequence shown here is derived from an EMBL/GenBank/DDBJ whole genome shotgun (WGS) entry which is preliminary data.</text>
</comment>
<feature type="domain" description="Fibronectin type-III" evidence="28">
    <location>
        <begin position="2271"/>
        <end position="2366"/>
    </location>
</feature>
<dbReference type="PANTHER" id="PTHR13817:SF151">
    <property type="entry name" value="TITIN"/>
    <property type="match status" value="1"/>
</dbReference>
<evidence type="ECO:0000256" key="14">
    <source>
        <dbReference type="ARBA" id="ARBA00022837"/>
    </source>
</evidence>
<feature type="domain" description="Fibronectin type-III" evidence="28">
    <location>
        <begin position="2373"/>
        <end position="2469"/>
    </location>
</feature>
<feature type="region of interest" description="Disordered" evidence="25">
    <location>
        <begin position="2356"/>
        <end position="2378"/>
    </location>
</feature>
<dbReference type="FunFam" id="2.60.40.10:FF:000056">
    <property type="entry name" value="twitchin isoform X4"/>
    <property type="match status" value="24"/>
</dbReference>
<gene>
    <name evidence="29" type="ORF">BaRGS_00001475</name>
</gene>
<feature type="domain" description="Fibronectin type-III" evidence="28">
    <location>
        <begin position="5116"/>
        <end position="5208"/>
    </location>
</feature>
<dbReference type="SUPFAM" id="SSF49265">
    <property type="entry name" value="Fibronectin type III"/>
    <property type="match status" value="32"/>
</dbReference>
<evidence type="ECO:0000256" key="2">
    <source>
        <dbReference type="ARBA" id="ARBA00004123"/>
    </source>
</evidence>
<feature type="domain" description="Fibronectin type-III" evidence="28">
    <location>
        <begin position="3185"/>
        <end position="3281"/>
    </location>
</feature>
<feature type="domain" description="Fibronectin type-III" evidence="28">
    <location>
        <begin position="2880"/>
        <end position="2976"/>
    </location>
</feature>
<dbReference type="FunFam" id="2.60.40.10:FF:000147">
    <property type="entry name" value="Myosin light chain kinase"/>
    <property type="match status" value="1"/>
</dbReference>
<feature type="domain" description="Fibronectin type-III" evidence="28">
    <location>
        <begin position="6535"/>
        <end position="6630"/>
    </location>
</feature>
<dbReference type="FunFam" id="2.60.40.10:FF:000003">
    <property type="entry name" value="Titin isoform E"/>
    <property type="match status" value="8"/>
</dbReference>
<dbReference type="InterPro" id="IPR036116">
    <property type="entry name" value="FN3_sf"/>
</dbReference>
<feature type="region of interest" description="Disordered" evidence="25">
    <location>
        <begin position="2454"/>
        <end position="2476"/>
    </location>
</feature>
<feature type="domain" description="Fibronectin type-III" evidence="28">
    <location>
        <begin position="2474"/>
        <end position="2569"/>
    </location>
</feature>
<evidence type="ECO:0000313" key="30">
    <source>
        <dbReference type="Proteomes" id="UP001519460"/>
    </source>
</evidence>
<feature type="region of interest" description="Disordered" evidence="25">
    <location>
        <begin position="3779"/>
        <end position="3800"/>
    </location>
</feature>
<dbReference type="SUPFAM" id="SSF56112">
    <property type="entry name" value="Protein kinase-like (PK-like)"/>
    <property type="match status" value="1"/>
</dbReference>
<evidence type="ECO:0000256" key="15">
    <source>
        <dbReference type="ARBA" id="ARBA00022840"/>
    </source>
</evidence>
<evidence type="ECO:0000256" key="21">
    <source>
        <dbReference type="ARBA" id="ARBA00047899"/>
    </source>
</evidence>
<dbReference type="InterPro" id="IPR003599">
    <property type="entry name" value="Ig_sub"/>
</dbReference>
<feature type="domain" description="Fibronectin type-III" evidence="28">
    <location>
        <begin position="5823"/>
        <end position="5923"/>
    </location>
</feature>
<dbReference type="EMBL" id="JACVVK020000004">
    <property type="protein sequence ID" value="KAK7507540.1"/>
    <property type="molecule type" value="Genomic_DNA"/>
</dbReference>
<evidence type="ECO:0000256" key="1">
    <source>
        <dbReference type="ARBA" id="ARBA00001946"/>
    </source>
</evidence>
<feature type="domain" description="Fibronectin type-III" evidence="28">
    <location>
        <begin position="4914"/>
        <end position="5007"/>
    </location>
</feature>
<dbReference type="SMART" id="SM00060">
    <property type="entry name" value="FN3"/>
    <property type="match status" value="56"/>
</dbReference>
<feature type="domain" description="Ig-like" evidence="27">
    <location>
        <begin position="166"/>
        <end position="250"/>
    </location>
</feature>
<feature type="region of interest" description="Disordered" evidence="25">
    <location>
        <begin position="4384"/>
        <end position="4407"/>
    </location>
</feature>
<feature type="region of interest" description="Disordered" evidence="25">
    <location>
        <begin position="3474"/>
        <end position="3496"/>
    </location>
</feature>
<dbReference type="FunFam" id="2.60.40.10:FF:000012">
    <property type="entry name" value="titin isoform X1"/>
    <property type="match status" value="6"/>
</dbReference>
<dbReference type="PRINTS" id="PR00014">
    <property type="entry name" value="FNTYPEIII"/>
</dbReference>
<evidence type="ECO:0000256" key="17">
    <source>
        <dbReference type="ARBA" id="ARBA00022860"/>
    </source>
</evidence>
<sequence length="7716" mass="850522">VPLTFTKDLQDVEVPEEDTIILECELSKKGKPVKWMKDGVEIVPGGRIEVVYDRFCHQLIIEDATLEDMGRYSCVCEDVSTSCTVTVEVTEGQPFTLECEVSKPNLKARWLKDGKEISPSDHCRLIVDGPVHRLEIPQASLDDEADYTIEVRDKSSKAMVLVEEIPLEILTPLSDQTVVEHEPFTFTCQVSKPNTKARWLKDGQEVKLADGFEIAVDGQTHTLVKKDASLEDKGKYTVVVEQKSSSANLGVSELPTTFVRPLANITVTENQKLALECEVSRPDKPAQWFKDDIPVTASARIKLKSEGGVHSLVIDSAELDDEAVYKVVVNGVESTAEVLVEELPTTFVRPLANITVTEHQKLALECEVSRPDKPVQWFKDDVPVTASARIRLKSEGGVHSLVIDSAELDDEAVYKAVVNGVESSAEVLVEELPTTFIRPLANITVTEHQKLSLECEVSRPDKPAQWFKDNVPVTASARIRLKSEGGVHSLVIDSAELDDEAVYKVIVNGVESTAEVLVEEEPVEFIRKLKDVEVTEMETAVFKCEVSKAGLKAKWMYNGKPVTAKDGFDVKVDKTVHTLTIEDVALEDAGTFSVKFDDKESEGKLIVRELPVEFTKPLKDIEVMENTPITLTCEVNKPDKAAKWQCNGKDLVPSDHIQITADGCTHTLTIPAARLEDEAVYKCMVGDRKTSGRVSVKEEPLSFVKPLSDQTVMEYQPITLECTVSKPDRPATWYKDGAKLTPSDRLKITAKDKQHTLTIDRAAPDDEAEYSIKVDDFTSKCIVLVEEEEVEFVRKLEDIDVLEIPGTVTFECEVNKVNTVAEWFFKEQPITASDKYELESKGVIHRLTIKEVDGRDEGDYKVVVKGKKSEAGLFVEVAPQIFIDKKYDETIYLYAGQSTAFEVPFTGNPQPKVAWTFNDGDLPDKKRMEAETIYNMTTVRMSHVQRGDTGNYTVTLANDNGKAVITIKLVVLDKPSPPREVTVKDITAETATITWQTPEDDGGKPITQYVIERREASRRTWNKIGDTTTLELPVAELVENNQYIFRVFAQNDVGLSEPTESDTITAKNPFGVPDAPEAPTVSDVFHDSAVVSWQPPANDGGSPVTGYTVERQSSFSPRWVAVNKSPVPELSLKVDDLIEDNSYQFRVIAHNKAGPSQPSQPSPNILAKDPWTVPSRPGTPDITGTDKSSVALKWAPPESDGGSPITNYVVQYRPSGTTQWIRANETMTVPDTTFSVTGLKENAEYEFRVAAENRAGVGEASSPTKPVKVIKPIVGEPPMLREPLKDLTVVAPGDAILECDIDVGEPEAEIKWYRGKKEVKKSAKYEMSYEDEVAALVIHKTEPEDADVYRCEATNPLGRVQTEGTLSVHTHPTLEYDNRLKSAQTVRAGTTLVLTVNISGIPSPSVAWFIDDEPLQKSDRISIETTEEYSTLTVKNTLPDDTGLYTICAENVVGKAEADFEINIKDKPGKPNNLHAIEVLKDQIVLAWEPPTSTGNCPLKGYVIEKRDAKRNTWMPVQTVDSTTVTYAVQKLLEGNEYFFRVAAENEIGVGEAAELFDGIVAKSPYDVPDAPKKLQPSEITRSSVTLTWEPPESDGGSVITGYTVERKSPTSSRWTRVNKSPIRDTVYTVMDLVEGSEYEFRVIAENAAGLSKPSEPTGIIKAVDPYNKPDAPGKPEAIDVTKESITLKWLPPDNDGGNAIFNYVVEMRVSGSSRWLAASQNLKVPDTSFTVRELVEGTDYEFRVSAENKAGVGPPSPSSGPITAREPILGEAPTVLEGLPDLAVMEGDTTVFECKISGEPVPSIKWMKEQREILEDKRHSMVYDNNVASLTIRDTTQKDAGSYTCEASNDLGTVTTSGVLEIQAAPTLEFDNKFRDLISLHVGATLKIPVKVSGIPTPRITWAKEEGPLKSGGRITISVQEDSTTLTVKKVTKDEDGLITLTADNHVGEAKAKFDVEVLDVPSAPQGPLEVSDITADSAVLHWKPPKDDGGIDLTGYIIERRDTKRAVWTKVGSVDGVTLDYKVTGLQEGTEYLFRVSAENEVGISEPLERDMAVVPKSPFDKPSPPEGPIVISDVTADSATLAWKPPKSDGGSPLTGYVIERRDVRKTTWTKVASVDAQTLTCTATKLLEGTPYLFRVMAVNKEGTSLPLESEEETIPKKPAEVPGKPVGPIKFSQILADSVTLAWSPPKKDGGSPVASYTVELTDDGGKTWRQMDSVEAKVTLYTAKGLTEDQEYKFRVCAVNSVGASEPLVSDAVVPKRKIEKPSKPEGPLEATDVQRDSVTLQWKPPKDDGGSPLTAYIIEKRDAKRGSWTKAGKVDGDVTEFRVADLIEKTDYHFRVSAVNKAGQSEPLETDKPITVKSPFDVPGKPKGPLEINNVTDKSADLTWKPPESDGGTPLTGYIIEVRPDSRSTWTKAGNVDGATTSFTVPDLREGQEYHFRVMAVNAEGQSAPLESKETAKPTKKILPPGSPRDLRAARVGEDYVTLEWKAPTDDGGAKITNYRIEKCEETSEEWIKIEDIKSFDTVYKVTGLKENVGYYFSVSAKNQVGFGEPAETDAAIKPKKPEGPPGAPTAPLTASDIDKTSVTLSWKPPTSDGGSPLTGYILERRESTRTSWTKLDKIGPDTLTYKAVNLIEGSDYYFRVSAENKHGVSSPLEMDKTVKPKSPFDVPGKPKGPLEINNVTDKSADLTWKPPESDGGTPLTGYIIEVRPDSRSTWTKAGSVDGTTTSFTVPDLKEGQEYHFRVMAVNAEGQSAPLESKETAKPTKKLLPPGPPRDVRPGRVGADYVTLEWKPPAEDGGAKVTHYRIEKCEETSEEWIKIEDIKSFDTVYKVTGLKENVGYYFSVSAKNQVGFGEPAETDAAIKPKKPEGPPGPPSAPFSVSDVDKTSVTLSWKPPTDDGGSPLTGYILERREATRTSWTKLEKIGADLLTYKAVNLMEGSEYYFRVSAENKHGVSSPLEMEKTVKPKSPFDVPGKPKGPLEINSVTDKSADLTWKPPESDGGTPLTGYIIEVRPDSRSTWTKAGSVDGTTTSFTVPDLKEGQEYHFRVMAVNAEGQSAPLESKETAKPTKKLLPPGPPRDVRPGRVGADYVTLEWKPPAEDGGAKVTHYRIEKCEETSEEWIKIEDIKSFDTVYKVTGLKENVGYYFSVSAKNQVGFGEPAETDAAIKPKKPEGPPGPPTAPLNATDIDRTSVTLSWKPPTDDGGSPLTGYILERRESTRTSWTKLEKIKPDLLTYKAVNLIEGSEYYFRVTAENKHGVSSPLETEKTVKPKSPFDVPSKPKGPMEVSNVTETSADLTWKPPESDGGTPLTGYIIEVRPDSRSTWTKAGSVDGATTSFTVPDLREGQEYHFRVMAVNAEGQSAPLEAFDTAKPAKKIVPPGPPEGLHAARVGADYVTLEWLKPDTDGGAKVTHYRIEKCEETSEKWVKVEDIKSLDTAYKVTGLKENVGYYFSVSAKNQVGFGEPAETDAAIKPKKPEEKPGPPTGPLVVTDVDLTSATLTWKPPKEDGGSPITGYIVERKETTKSKWTRLEHLDADTLTFKATNLLDSYDYHFRVFAQNKVGLSEPLDTERAIKPQSPFKKPTRPTGPMTVDNVTETTADLTWKPPESDGGTPLTSYIIEVRPESRSTWTKAGSVDGTTTSFTVPDLKDGQEYHFRVIAVNAEGQSPPLEAKDTAKPVKKITPPGPPTNLRISKVGPDFITLEWKAPAEDGGSKITGYKFEICDEKSDDWVKVADLKAYDTSYKVTNLKETVGYLFAVSAQNTVGYSEPCETERAIKPKRPEGPPSKPVGPLKAKDIEQTSVTLEWQPPTDDGGSPLTGYILEKRDTSRPTWARVEKLSPNKTSYKVLNLLEGAEYHFRVSAENKHGTSEPLETEKTVTPKSPYDKPSKPVGPIKFSDIKQDSVTLTWQAPDSDGGLPLKNYIIEYRDARRTTWMRAGTVGKDTTTFTCANLTEGNEYTFRVIAVNDEGESPPLESKETVKPQRELRTPSSPATISVKDVGKDFVTVDWTAPKDNGGSKVTGYTILYREERTDEWKKAGSVGSLETSFTVKGLSLDKKYYFAVAAENKQGQGERVETDTPVAPKKPLQKPAPPEGPITFTDIQRTSVTFTWKPSPNDGGSPITAYILERREVWKMTWTPMTTVKPDITSYCVQNLKEGTEYFFRVIAENAVGKSEPLESDGVTPKSPYAAPAAPEGPLEASDTTATSITFTWKPPKSDGGKALSGYVIECRDSRRLTWSPLATVPANVTSYCAEKLLTNNEYFFRVMAENTEGKSAPLENSKPFKPVRAPELPAAPSGPLQVNNLTADSASLLWAAPPDDGGSDLTQYIVEVSVDGGEWTKLGKVDSYSTKFRCQNLKTNAKHVFRVSAVNSVGTSKPLESEAVTPKRPPEAPGKPVGPLEAIDIQRNSITIRWKPPTDDGGSPLTGYVVEQREAKRMMWTKVTTVKPDITTYQVQKLAEGTEYLFRVSAVNKEGTSKPLESDVFTAKSPFDKPSAPAGPLSVSNLTEDSADLEWKAPQSDGGSPLTRYYIEMRDVRRSTWTKVGEVQPTVTKFTVKKLSLDNEYLFRVVAVNAEGDSPPLSTSTPVAPVKKLGPPSQPESIHVRKVGKNFADLEWTPPKSDGGAKITNYRVYKSTVLPPVWEEVAKVKGFETTYTVGDLVEGKEYLFSVAAENEVGKGNVCETEMFIKAAKPLEKPSAPEPPLEVVDHTRESLTLSWGASESDGGTPILHYVLERREGWKTTWTHVAKVKPEGQKLTHCVQNLKEGQDYYFRVYAENSVGTSRPIETETSVKPRSPFKVPSPPEGPIVFEEITATSVVVRWKASRDTGGLAITAYYLERRDKKYTSWIKVDKTKPNVTSYCVQNLLEGNEYFFRVFAENEEGMSAPLESLQSVIPHRPPVAPSVPTGPVRFKDIQETSVVLDWLPPKDDGGTPITGYAVQMSEAGEDFVDLGQTDGKNTKMKVKDLKTGVKYIFRVSAVNKVGSSKPLESDSVVPKRPPEPPSKPQGPIKVLSTTKTSATIEWRPPEDDGGLPLTAYILEKREFPRTTWSRVDKISPDITSYCVQSLTTGSDYFFRVSAENKAGVSPPLEMDKPVRIKSPYDVPSAPVGPLRVTNVTDKSADIAWNPPDSDGGTPITGYIVQTRIIPRSTFTTVEQTLETSVTLTGLVPDNQYMVQIIAVNAEGQSLPLAPREPICPQRILSVPDAPASINVRGIMKDGLTLEWTPPESDGGSKVRRYIVEMSIKGTDKWERIAAMDYFRNQHMVSDLQPEKDYLFAVSAENDVGVSERQKTQKAIRLEKPILPPSPPTGPLVISDVTKRSARITWKAPESDGGSPITYYTVEKRETWKTSWTPVERVPGDRLTYELVHLQEGQDFFVRVKAENVAGQSKPLESDEPITPKSPYNKPSAPESLTATDVTETTVSLQWRPPTSDGGLPIKTYIVERRDKRWGSWVKAGTTKGTVTTMDVEHLMLDQEYFFRVSAENEEGVGPATEMKESVIPTREPVAPEAPGGPVYFSHIEATSVVLEWRSPRDNGGAPVTGYRVEISQTQDTWTEVTITEGDVTKIKAKDLTTDQKYYFRIFAINKAGTSKPLVSDAVTPKRPVGLPSKPVGPLEATAVTRDSVTLEWKPPKDDGGSPITGYVIEKREATRTTWARADKTTDDKTTRTLKGLIEGDEFYFRVAAVNRQGTSEFLEMPRPVVIKSPYDVPSPPKGPLKILRVTEDSAELEWGPSEYDGGTPILQYAIEIRESRRTTWGRAGVVDALTTRYTARSLVINNEYSFRIRAINAEGMSQPLDGEETVVPRKKTEAPRPPAAVHISKTTEDSVTLEWRPPTNDGGARIKTYHIQVKEDTPAATWKDAGTVEAFKTQFAVKGLETDKKYKFAVLAENEIGLSEQCVADKSAAPKKSVKPPSPPQEFQVSELRRDSVVVSWKHSKDDGGSPITNYIVEKRESWKTSWAHVDRVRGAVTSSEVMYLQEGTSYSLRVMAENVAGLSEPTELEEPVIPKSPYKVPSAPVGPLEVTSVDSQSVTLKWLSPEKDGGLPVKRYIVERREAKRQAWVKGETVRAPTTTCTIERLMEGSHYVFRVIAENDEGLSPPLESDAPVTCRRAPEKPGPPSGKLRASKITQDTVTLDWLPPLDDGGSPLTAFIIEAKDSKAKDWSTVAEVNPESSRHTVKNLKEGEDYQFRICAQNAIGRSKPVEMEGTVKPSRPIETPGAPRGPLVAKNEGRDSVSLSWQPPLDDGGSPITGYIVDKLDVQRGGWVRAARVAAGVTSHTLSGLTTGHDYNFRVYAENKAGVGQPLDLKTLIKAKSAYNVPTPPRDFKATDIQQDSVMLQWSPPESNGGLDLLGYVVERREVGRQQWSRVGQTNPDVLTIKARNLLEGRPYTFRVMAENPEGLSEPAMMLKPITPERPIEPPGPPQDLECTDIDKESVTLAWKKPLKEGGMPVLSYIIEKREGKAASWTRVADTGFATHVYNVDGLIEGYEYYFQVRAKNAAGIGEPATLKSPVIPAKRKDKPSAPVGPLECVAVTEDSVTLSWQPPESNGGSPLTGYIIEKSDVRRPKWLRVDKVSPDQTKATVERLLENVGYFFRVVAENKVGVSPPLENEIPFKPKCPYGPPSRPQAPIKTLQITRDSATIQWLPPSSDGGAPLTGYVVERREEGRRGWMYCGRTDADATILTCPALTENTQYFFRVYAENKYGRSEPLESEFPVIPKRVFDKPSAPENLRAENIDKDSLTLAWTPPPDDDGSIKRYIIEKRAADSKTWEPVTDVSGRTKWFMVKGLPPGGSFFFRVKAENPAGVSAPAELSVPVELKTKKEKPKAPKEAPVIQELGTDFVELIWSPPEVDGGSPITGYQLERMDISGRSWLPVNKEPITDTRFRVPDLKEGLQYEFRVKAQNALGTGEASPSSEPFICGHTVAMEAPKFIGVFQDLAVPLGEEARFVCQVVALPTPEVSWFRNYREVFDGKKCTVEVDGVTHTLRVRNVDFTDAGDVECQARNRYGAVSIRAKLTVLAPAHIDLPPRYGEGLRFCRGDTIKVRVPITGTPAPEVTWLKDGKPVLKQKSLAARLDITGTHLHSTLILDDCIKSDGGVYTLEVKNELGSAAVDIPILVVEPPDPPTDLLISDIDKHAITLTWAPPEYDGGSPITGYVVERLDPSTGIWRYALSCPRPACTVACLDEHTEHKFRVMAENMFGVSEPSQASMAATTKEPVPYINYEDFYDSDFMGTPVDVNRIQGDVLGKYIICEELGRGAFGVVYRAIERATKKNWAAKFVRCRPGDKDLVRREIELMNSLHHPKLLQLHEAFDQTGEMVMILELLSGGELFDRLVAEDYDLKESDCIEYMRQVCQGVHHMHQQNIIHLDLKPENVMCVTKDSNDVKIIDFGLAQRVEEGKQIKVLFGTAEFCAPEIINFQPVSFSTDMWSLGVVTYVLLSGYSPFAGEDHKQTFSLVNNVDYDFDDDVWDSVSDDAKDFIKRLLIKDKNQRMTIDEALAHPWLNPTPAPVHDVVDGSAEKKLTGQKLSTVHHKDYRDRTKHKEDADDALPMGRLSRDSAVFRKEGDEGVLVRKLVMGQLNVLVRKLVMGQLNVLVRKLVMGQLNVLVRKLVMELPEHAPVVHEELADVTGFEGSRVQLTCKITGKPTPHIRWHKFDGIATAWFPEPVSVASAFSSIAFLTLSRRVRARAYESRFHVLIPGLSTDH</sequence>
<feature type="domain" description="Fibronectin type-III" evidence="28">
    <location>
        <begin position="7135"/>
        <end position="7228"/>
    </location>
</feature>
<evidence type="ECO:0000256" key="3">
    <source>
        <dbReference type="ARBA" id="ARBA00004496"/>
    </source>
</evidence>
<feature type="domain" description="Fibronectin type-III" evidence="28">
    <location>
        <begin position="6129"/>
        <end position="6225"/>
    </location>
</feature>
<feature type="domain" description="Ig-like" evidence="27">
    <location>
        <begin position="344"/>
        <end position="428"/>
    </location>
</feature>
<feature type="domain" description="Fibronectin type-III" evidence="28">
    <location>
        <begin position="4304"/>
        <end position="4397"/>
    </location>
</feature>
<evidence type="ECO:0000256" key="23">
    <source>
        <dbReference type="ARBA" id="ARBA00073138"/>
    </source>
</evidence>
<dbReference type="FunFam" id="2.60.40.10:FF:000214">
    <property type="entry name" value="titin isoform X1"/>
    <property type="match status" value="1"/>
</dbReference>
<feature type="domain" description="Fibronectin type-III" evidence="28">
    <location>
        <begin position="5313"/>
        <end position="5412"/>
    </location>
</feature>
<dbReference type="CDD" id="cd00096">
    <property type="entry name" value="Ig"/>
    <property type="match status" value="1"/>
</dbReference>
<feature type="domain" description="Fibronectin type-III" evidence="28">
    <location>
        <begin position="6839"/>
        <end position="6934"/>
    </location>
</feature>
<dbReference type="Gene3D" id="2.60.40.10">
    <property type="entry name" value="Immunoglobulins"/>
    <property type="match status" value="74"/>
</dbReference>
<evidence type="ECO:0000259" key="27">
    <source>
        <dbReference type="PROSITE" id="PS50835"/>
    </source>
</evidence>
<feature type="domain" description="Fibronectin type-III" evidence="28">
    <location>
        <begin position="1176"/>
        <end position="1273"/>
    </location>
</feature>
<name>A0ABD0M7Q7_9CAEN</name>
<evidence type="ECO:0000256" key="7">
    <source>
        <dbReference type="ARBA" id="ARBA00022527"/>
    </source>
</evidence>
<dbReference type="GO" id="GO:0051239">
    <property type="term" value="P:regulation of multicellular organismal process"/>
    <property type="evidence" value="ECO:0007669"/>
    <property type="project" value="UniProtKB-ARBA"/>
</dbReference>
<feature type="domain" description="Fibronectin type-III" evidence="28">
    <location>
        <begin position="1571"/>
        <end position="1666"/>
    </location>
</feature>
<feature type="domain" description="Fibronectin type-III" evidence="28">
    <location>
        <begin position="2170"/>
        <end position="2264"/>
    </location>
</feature>